<dbReference type="Pfam" id="PF02518">
    <property type="entry name" value="HATPase_c"/>
    <property type="match status" value="1"/>
</dbReference>
<reference evidence="2" key="2">
    <citation type="journal article" date="2014" name="ISME J.">
        <title>Microbial stratification in low pH oxic and suboxic macroscopic growths along an acid mine drainage.</title>
        <authorList>
            <person name="Mendez-Garcia C."/>
            <person name="Mesa V."/>
            <person name="Sprenger R.R."/>
            <person name="Richter M."/>
            <person name="Diez M.S."/>
            <person name="Solano J."/>
            <person name="Bargiela R."/>
            <person name="Golyshina O.V."/>
            <person name="Manteca A."/>
            <person name="Ramos J.L."/>
            <person name="Gallego J.R."/>
            <person name="Llorente I."/>
            <person name="Martins Dos Santos V.A."/>
            <person name="Jensen O.N."/>
            <person name="Pelaez A.I."/>
            <person name="Sanchez J."/>
            <person name="Ferrer M."/>
        </authorList>
    </citation>
    <scope>NUCLEOTIDE SEQUENCE</scope>
</reference>
<dbReference type="PANTHER" id="PTHR45569">
    <property type="entry name" value="SENSOR PROTEIN KDPD"/>
    <property type="match status" value="1"/>
</dbReference>
<dbReference type="InterPro" id="IPR005467">
    <property type="entry name" value="His_kinase_dom"/>
</dbReference>
<dbReference type="InterPro" id="IPR036890">
    <property type="entry name" value="HATPase_C_sf"/>
</dbReference>
<dbReference type="InterPro" id="IPR052023">
    <property type="entry name" value="Histidine_kinase_KdpD"/>
</dbReference>
<dbReference type="GO" id="GO:0000155">
    <property type="term" value="F:phosphorelay sensor kinase activity"/>
    <property type="evidence" value="ECO:0007669"/>
    <property type="project" value="TreeGrafter"/>
</dbReference>
<dbReference type="SMART" id="SM00387">
    <property type="entry name" value="HATPase_c"/>
    <property type="match status" value="1"/>
</dbReference>
<evidence type="ECO:0000259" key="1">
    <source>
        <dbReference type="PROSITE" id="PS50109"/>
    </source>
</evidence>
<dbReference type="PANTHER" id="PTHR45569:SF1">
    <property type="entry name" value="SENSOR PROTEIN KDPD"/>
    <property type="match status" value="1"/>
</dbReference>
<dbReference type="AlphaFoldDB" id="T1CWM6"/>
<dbReference type="InterPro" id="IPR003594">
    <property type="entry name" value="HATPase_dom"/>
</dbReference>
<dbReference type="CDD" id="cd00075">
    <property type="entry name" value="HATPase"/>
    <property type="match status" value="1"/>
</dbReference>
<feature type="non-terminal residue" evidence="2">
    <location>
        <position position="1"/>
    </location>
</feature>
<name>T1CWM6_9ZZZZ</name>
<dbReference type="PROSITE" id="PS50109">
    <property type="entry name" value="HIS_KIN"/>
    <property type="match status" value="1"/>
</dbReference>
<feature type="domain" description="Histidine kinase" evidence="1">
    <location>
        <begin position="1"/>
        <end position="166"/>
    </location>
</feature>
<evidence type="ECO:0000313" key="2">
    <source>
        <dbReference type="EMBL" id="EQD73579.1"/>
    </source>
</evidence>
<keyword evidence="2" id="KW-0808">Transferase</keyword>
<protein>
    <submittedName>
        <fullName evidence="2">Sensor histidine kinase KdpD</fullName>
    </submittedName>
</protein>
<accession>T1CWM6</accession>
<dbReference type="Gene3D" id="3.30.565.10">
    <property type="entry name" value="Histidine kinase-like ATPase, C-terminal domain"/>
    <property type="match status" value="1"/>
</dbReference>
<dbReference type="EMBL" id="AUZX01003557">
    <property type="protein sequence ID" value="EQD73579.1"/>
    <property type="molecule type" value="Genomic_DNA"/>
</dbReference>
<dbReference type="InterPro" id="IPR004358">
    <property type="entry name" value="Sig_transdc_His_kin-like_C"/>
</dbReference>
<proteinExistence type="predicted"/>
<gene>
    <name evidence="2" type="ORF">B1A_04872</name>
</gene>
<sequence length="169" mass="18473">SNVLDLMRFQSGEVPLMRDWQSVEDLAGAGLQRIQERLQDHTVDLKIPPDLPPVYVDAGFVAQLFANLFDNLAKYTPPGTHAWVSAINEGAAVRVVVEDDGPGLPAGDPEQLFEKFQRGRSERTIAGAGLGLTICRAIVRAHGGEISARRRDEGGARFEFTLPAREPRA</sequence>
<keyword evidence="2" id="KW-0418">Kinase</keyword>
<dbReference type="GO" id="GO:0005886">
    <property type="term" value="C:plasma membrane"/>
    <property type="evidence" value="ECO:0007669"/>
    <property type="project" value="TreeGrafter"/>
</dbReference>
<dbReference type="SUPFAM" id="SSF55874">
    <property type="entry name" value="ATPase domain of HSP90 chaperone/DNA topoisomerase II/histidine kinase"/>
    <property type="match status" value="1"/>
</dbReference>
<dbReference type="PRINTS" id="PR00344">
    <property type="entry name" value="BCTRLSENSOR"/>
</dbReference>
<reference evidence="2" key="1">
    <citation type="submission" date="2013-08" db="EMBL/GenBank/DDBJ databases">
        <authorList>
            <person name="Mendez C."/>
            <person name="Richter M."/>
            <person name="Ferrer M."/>
            <person name="Sanchez J."/>
        </authorList>
    </citation>
    <scope>NUCLEOTIDE SEQUENCE</scope>
</reference>
<organism evidence="2">
    <name type="scientific">mine drainage metagenome</name>
    <dbReference type="NCBI Taxonomy" id="410659"/>
    <lineage>
        <taxon>unclassified sequences</taxon>
        <taxon>metagenomes</taxon>
        <taxon>ecological metagenomes</taxon>
    </lineage>
</organism>
<comment type="caution">
    <text evidence="2">The sequence shown here is derived from an EMBL/GenBank/DDBJ whole genome shotgun (WGS) entry which is preliminary data.</text>
</comment>